<accession>A0A840Q509</accession>
<dbReference type="AlphaFoldDB" id="A0A840Q509"/>
<reference evidence="1 2" key="1">
    <citation type="submission" date="2020-08" db="EMBL/GenBank/DDBJ databases">
        <title>Sequencing the genomes of 1000 actinobacteria strains.</title>
        <authorList>
            <person name="Klenk H.-P."/>
        </authorList>
    </citation>
    <scope>NUCLEOTIDE SEQUENCE [LARGE SCALE GENOMIC DNA]</scope>
    <source>
        <strain evidence="1 2">DSM 45584</strain>
    </source>
</reference>
<evidence type="ECO:0000313" key="2">
    <source>
        <dbReference type="Proteomes" id="UP000584374"/>
    </source>
</evidence>
<gene>
    <name evidence="1" type="ORF">BJ970_001352</name>
</gene>
<dbReference type="RefSeq" id="WP_184725076.1">
    <property type="nucleotide sequence ID" value="NZ_JACHIW010000001.1"/>
</dbReference>
<proteinExistence type="predicted"/>
<organism evidence="1 2">
    <name type="scientific">Saccharopolyspora phatthalungensis</name>
    <dbReference type="NCBI Taxonomy" id="664693"/>
    <lineage>
        <taxon>Bacteria</taxon>
        <taxon>Bacillati</taxon>
        <taxon>Actinomycetota</taxon>
        <taxon>Actinomycetes</taxon>
        <taxon>Pseudonocardiales</taxon>
        <taxon>Pseudonocardiaceae</taxon>
        <taxon>Saccharopolyspora</taxon>
    </lineage>
</organism>
<evidence type="ECO:0000313" key="1">
    <source>
        <dbReference type="EMBL" id="MBB5153818.1"/>
    </source>
</evidence>
<dbReference type="Proteomes" id="UP000584374">
    <property type="component" value="Unassembled WGS sequence"/>
</dbReference>
<protein>
    <submittedName>
        <fullName evidence="1">Uncharacterized protein</fullName>
    </submittedName>
</protein>
<keyword evidence="2" id="KW-1185">Reference proteome</keyword>
<sequence length="106" mass="11782">MDISQFDDQLVCDRQDHPTFLVELWSGHYDEHGEPQGWVVSHHILNGCDVREALAWAQEQESDPGGFVLFAGTWTNRGFLKTLWLAGQAPGYGARSATVTFETSSG</sequence>
<name>A0A840Q509_9PSEU</name>
<dbReference type="EMBL" id="JACHIW010000001">
    <property type="protein sequence ID" value="MBB5153818.1"/>
    <property type="molecule type" value="Genomic_DNA"/>
</dbReference>
<comment type="caution">
    <text evidence="1">The sequence shown here is derived from an EMBL/GenBank/DDBJ whole genome shotgun (WGS) entry which is preliminary data.</text>
</comment>